<evidence type="ECO:0000313" key="9">
    <source>
        <dbReference type="Proteomes" id="UP000639403"/>
    </source>
</evidence>
<gene>
    <name evidence="8" type="ORF">IEO21_08192</name>
</gene>
<dbReference type="InterPro" id="IPR046347">
    <property type="entry name" value="bZIP_sf"/>
</dbReference>
<reference evidence="8" key="2">
    <citation type="journal article" name="Front. Microbiol.">
        <title>Degradative Capacity of Two Strains of Rhodonia placenta: From Phenotype to Genotype.</title>
        <authorList>
            <person name="Kolle M."/>
            <person name="Horta M.A.C."/>
            <person name="Nowrousian M."/>
            <person name="Ohm R.A."/>
            <person name="Benz J.P."/>
            <person name="Pilgard A."/>
        </authorList>
    </citation>
    <scope>NUCLEOTIDE SEQUENCE</scope>
    <source>
        <strain evidence="8">FPRL280</strain>
    </source>
</reference>
<feature type="compositionally biased region" description="Polar residues" evidence="6">
    <location>
        <begin position="106"/>
        <end position="126"/>
    </location>
</feature>
<feature type="domain" description="BZIP" evidence="7">
    <location>
        <begin position="175"/>
        <end position="238"/>
    </location>
</feature>
<organism evidence="8 9">
    <name type="scientific">Rhodonia placenta</name>
    <dbReference type="NCBI Taxonomy" id="104341"/>
    <lineage>
        <taxon>Eukaryota</taxon>
        <taxon>Fungi</taxon>
        <taxon>Dikarya</taxon>
        <taxon>Basidiomycota</taxon>
        <taxon>Agaricomycotina</taxon>
        <taxon>Agaricomycetes</taxon>
        <taxon>Polyporales</taxon>
        <taxon>Adustoporiaceae</taxon>
        <taxon>Rhodonia</taxon>
    </lineage>
</organism>
<reference evidence="8" key="1">
    <citation type="submission" date="2020-11" db="EMBL/GenBank/DDBJ databases">
        <authorList>
            <person name="Koelle M."/>
            <person name="Horta M.A.C."/>
            <person name="Nowrousian M."/>
            <person name="Ohm R.A."/>
            <person name="Benz P."/>
            <person name="Pilgard A."/>
        </authorList>
    </citation>
    <scope>NUCLEOTIDE SEQUENCE</scope>
    <source>
        <strain evidence="8">FPRL280</strain>
    </source>
</reference>
<evidence type="ECO:0000256" key="5">
    <source>
        <dbReference type="ARBA" id="ARBA00023242"/>
    </source>
</evidence>
<evidence type="ECO:0000256" key="6">
    <source>
        <dbReference type="SAM" id="MobiDB-lite"/>
    </source>
</evidence>
<feature type="compositionally biased region" description="Acidic residues" evidence="6">
    <location>
        <begin position="139"/>
        <end position="150"/>
    </location>
</feature>
<sequence length="307" mass="32228">MSHQYQAQSQSARENNGYASNAATNTAANGLFLLSQAHQELTKREQQAAAAANATSPTSNGNGNGNGNGNINGNGGSPPSSASTMNGKRGMKRKLDSPVATHEPMSDSNSGVSKRTRSSTASTISVQRARHGSVQSSLEGEEEEEEEEDYVQQQLSPTQSNGKKSSGQKKPETEEEKRRNFLERNRQAALKCRQRKKAWLAQLQAKVEYLSNENERLTSALVASREEISRLSALVGAASVGPSAVVSAVNGGSHVVTNGSANGMNGGPPVSVSVSLPPGGKSAAAMASCTEIRRSSGCSLYAVHSVR</sequence>
<dbReference type="Proteomes" id="UP000639403">
    <property type="component" value="Unassembled WGS sequence"/>
</dbReference>
<feature type="region of interest" description="Disordered" evidence="6">
    <location>
        <begin position="1"/>
        <end position="22"/>
    </location>
</feature>
<evidence type="ECO:0000256" key="3">
    <source>
        <dbReference type="ARBA" id="ARBA00023125"/>
    </source>
</evidence>
<keyword evidence="4" id="KW-0804">Transcription</keyword>
<dbReference type="PANTHER" id="PTHR19304">
    <property type="entry name" value="CYCLIC-AMP RESPONSE ELEMENT BINDING PROTEIN"/>
    <property type="match status" value="1"/>
</dbReference>
<proteinExistence type="predicted"/>
<accession>A0A8H7NX59</accession>
<dbReference type="GO" id="GO:0003700">
    <property type="term" value="F:DNA-binding transcription factor activity"/>
    <property type="evidence" value="ECO:0007669"/>
    <property type="project" value="InterPro"/>
</dbReference>
<evidence type="ECO:0000256" key="2">
    <source>
        <dbReference type="ARBA" id="ARBA00023015"/>
    </source>
</evidence>
<evidence type="ECO:0000259" key="7">
    <source>
        <dbReference type="PROSITE" id="PS50217"/>
    </source>
</evidence>
<dbReference type="InterPro" id="IPR004827">
    <property type="entry name" value="bZIP"/>
</dbReference>
<feature type="compositionally biased region" description="Polar residues" evidence="6">
    <location>
        <begin position="77"/>
        <end position="86"/>
    </location>
</feature>
<comment type="subcellular location">
    <subcellularLocation>
        <location evidence="1">Nucleus</location>
    </subcellularLocation>
</comment>
<dbReference type="SUPFAM" id="SSF57959">
    <property type="entry name" value="Leucine zipper domain"/>
    <property type="match status" value="1"/>
</dbReference>
<keyword evidence="5" id="KW-0539">Nucleus</keyword>
<evidence type="ECO:0000256" key="1">
    <source>
        <dbReference type="ARBA" id="ARBA00004123"/>
    </source>
</evidence>
<keyword evidence="3" id="KW-0238">DNA-binding</keyword>
<dbReference type="PROSITE" id="PS50217">
    <property type="entry name" value="BZIP"/>
    <property type="match status" value="1"/>
</dbReference>
<protein>
    <recommendedName>
        <fullName evidence="7">BZIP domain-containing protein</fullName>
    </recommendedName>
</protein>
<name>A0A8H7NX59_9APHY</name>
<feature type="compositionally biased region" description="Basic and acidic residues" evidence="6">
    <location>
        <begin position="169"/>
        <end position="180"/>
    </location>
</feature>
<dbReference type="EMBL" id="JADOXO010000272">
    <property type="protein sequence ID" value="KAF9807496.1"/>
    <property type="molecule type" value="Genomic_DNA"/>
</dbReference>
<dbReference type="CDD" id="cd14687">
    <property type="entry name" value="bZIP_ATF2"/>
    <property type="match status" value="1"/>
</dbReference>
<dbReference type="SMART" id="SM00338">
    <property type="entry name" value="BRLZ"/>
    <property type="match status" value="1"/>
</dbReference>
<evidence type="ECO:0000313" key="8">
    <source>
        <dbReference type="EMBL" id="KAF9807496.1"/>
    </source>
</evidence>
<evidence type="ECO:0000256" key="4">
    <source>
        <dbReference type="ARBA" id="ARBA00023163"/>
    </source>
</evidence>
<dbReference type="Gene3D" id="1.20.5.170">
    <property type="match status" value="1"/>
</dbReference>
<dbReference type="GO" id="GO:0003677">
    <property type="term" value="F:DNA binding"/>
    <property type="evidence" value="ECO:0007669"/>
    <property type="project" value="UniProtKB-KW"/>
</dbReference>
<feature type="region of interest" description="Disordered" evidence="6">
    <location>
        <begin position="38"/>
        <end position="180"/>
    </location>
</feature>
<dbReference type="InterPro" id="IPR051027">
    <property type="entry name" value="bZIP_transcription_factors"/>
</dbReference>
<feature type="compositionally biased region" description="Polar residues" evidence="6">
    <location>
        <begin position="1"/>
        <end position="14"/>
    </location>
</feature>
<keyword evidence="2" id="KW-0805">Transcription regulation</keyword>
<dbReference type="FunFam" id="1.20.5.170:FF:000053">
    <property type="entry name" value="BZIP transcription factor AtfA"/>
    <property type="match status" value="1"/>
</dbReference>
<dbReference type="GO" id="GO:0005634">
    <property type="term" value="C:nucleus"/>
    <property type="evidence" value="ECO:0007669"/>
    <property type="project" value="UniProtKB-SubCell"/>
</dbReference>
<feature type="compositionally biased region" description="Gly residues" evidence="6">
    <location>
        <begin position="62"/>
        <end position="76"/>
    </location>
</feature>
<dbReference type="Pfam" id="PF00170">
    <property type="entry name" value="bZIP_1"/>
    <property type="match status" value="1"/>
</dbReference>
<comment type="caution">
    <text evidence="8">The sequence shown here is derived from an EMBL/GenBank/DDBJ whole genome shotgun (WGS) entry which is preliminary data.</text>
</comment>
<dbReference type="AlphaFoldDB" id="A0A8H7NX59"/>